<dbReference type="GO" id="GO:0006574">
    <property type="term" value="P:L-valine catabolic process"/>
    <property type="evidence" value="ECO:0007669"/>
    <property type="project" value="TreeGrafter"/>
</dbReference>
<dbReference type="PANTHER" id="PTHR43176:SF3">
    <property type="entry name" value="3-HYDROXYISOBUTYRYL-COA HYDROLASE, MITOCHONDRIAL"/>
    <property type="match status" value="1"/>
</dbReference>
<dbReference type="EC" id="3.1.2.4" evidence="2"/>
<dbReference type="InterPro" id="IPR032259">
    <property type="entry name" value="HIBYL-CoA-H"/>
</dbReference>
<dbReference type="Proteomes" id="UP000277294">
    <property type="component" value="Unassembled WGS sequence"/>
</dbReference>
<reference evidence="5 6" key="1">
    <citation type="submission" date="2018-10" db="EMBL/GenBank/DDBJ databases">
        <authorList>
            <person name="Criscuolo A."/>
        </authorList>
    </citation>
    <scope>NUCLEOTIDE SEQUENCE [LARGE SCALE GENOMIC DNA]</scope>
    <source>
        <strain evidence="5">DnA1</strain>
    </source>
</reference>
<dbReference type="GO" id="GO:0005829">
    <property type="term" value="C:cytosol"/>
    <property type="evidence" value="ECO:0007669"/>
    <property type="project" value="TreeGrafter"/>
</dbReference>
<name>A0A3P4B3W5_9BURK</name>
<keyword evidence="5" id="KW-0456">Lyase</keyword>
<evidence type="ECO:0000256" key="2">
    <source>
        <dbReference type="ARBA" id="ARBA00011915"/>
    </source>
</evidence>
<dbReference type="GO" id="GO:0016829">
    <property type="term" value="F:lyase activity"/>
    <property type="evidence" value="ECO:0007669"/>
    <property type="project" value="UniProtKB-KW"/>
</dbReference>
<evidence type="ECO:0000256" key="3">
    <source>
        <dbReference type="ARBA" id="ARBA00022801"/>
    </source>
</evidence>
<dbReference type="PANTHER" id="PTHR43176">
    <property type="entry name" value="3-HYDROXYISOBUTYRYL-COA HYDROLASE-RELATED"/>
    <property type="match status" value="1"/>
</dbReference>
<dbReference type="SUPFAM" id="SSF52096">
    <property type="entry name" value="ClpP/crotonase"/>
    <property type="match status" value="1"/>
</dbReference>
<evidence type="ECO:0000313" key="6">
    <source>
        <dbReference type="Proteomes" id="UP000277294"/>
    </source>
</evidence>
<proteinExistence type="predicted"/>
<dbReference type="Pfam" id="PF16113">
    <property type="entry name" value="ECH_2"/>
    <property type="match status" value="1"/>
</dbReference>
<organism evidence="5 6">
    <name type="scientific">Pigmentiphaga humi</name>
    <dbReference type="NCBI Taxonomy" id="2478468"/>
    <lineage>
        <taxon>Bacteria</taxon>
        <taxon>Pseudomonadati</taxon>
        <taxon>Pseudomonadota</taxon>
        <taxon>Betaproteobacteria</taxon>
        <taxon>Burkholderiales</taxon>
        <taxon>Alcaligenaceae</taxon>
        <taxon>Pigmentiphaga</taxon>
    </lineage>
</organism>
<accession>A0A3P4B3W5</accession>
<protein>
    <recommendedName>
        <fullName evidence="2">3-hydroxyisobutyryl-CoA hydrolase</fullName>
        <ecNumber evidence="2">3.1.2.4</ecNumber>
    </recommendedName>
</protein>
<comment type="catalytic activity">
    <reaction evidence="1">
        <text>3-hydroxy-2-methylpropanoyl-CoA + H2O = 3-hydroxy-2-methylpropanoate + CoA + H(+)</text>
        <dbReference type="Rhea" id="RHEA:20888"/>
        <dbReference type="ChEBI" id="CHEBI:11805"/>
        <dbReference type="ChEBI" id="CHEBI:15377"/>
        <dbReference type="ChEBI" id="CHEBI:15378"/>
        <dbReference type="ChEBI" id="CHEBI:57287"/>
        <dbReference type="ChEBI" id="CHEBI:57340"/>
        <dbReference type="EC" id="3.1.2.4"/>
    </reaction>
</comment>
<dbReference type="InterPro" id="IPR029045">
    <property type="entry name" value="ClpP/crotonase-like_dom_sf"/>
</dbReference>
<evidence type="ECO:0000256" key="1">
    <source>
        <dbReference type="ARBA" id="ARBA00001709"/>
    </source>
</evidence>
<evidence type="ECO:0000313" key="5">
    <source>
        <dbReference type="EMBL" id="VCU70380.1"/>
    </source>
</evidence>
<dbReference type="RefSeq" id="WP_124079889.1">
    <property type="nucleotide sequence ID" value="NZ_UWPJ01000018.1"/>
</dbReference>
<evidence type="ECO:0000259" key="4">
    <source>
        <dbReference type="Pfam" id="PF16113"/>
    </source>
</evidence>
<dbReference type="CDD" id="cd06558">
    <property type="entry name" value="crotonase-like"/>
    <property type="match status" value="1"/>
</dbReference>
<dbReference type="AlphaFoldDB" id="A0A3P4B3W5"/>
<feature type="domain" description="Enoyl-CoA hydratase/isomerase" evidence="4">
    <location>
        <begin position="22"/>
        <end position="344"/>
    </location>
</feature>
<dbReference type="InterPro" id="IPR045004">
    <property type="entry name" value="ECH_dom"/>
</dbReference>
<sequence>MTTAAAPVLFDELAAGGGFRLGMASLNAPATLNALSLDMAELLAGRLQAWAADPAIAAVVLQAEGTRALCAGGDLQGVYRAMAGHAGQTGLAPGIPAFFEREYALDYLIHTYPKPLLCWGHGIVMGGGMGLLIGASHRVVTEASRLAMPEVSIGLFPDVGMIWTMNRMPGKSGLFLALTGAAIEADDALFVGWADYRLAEAERGAAIDALAAQNWTGDRRDDDLLMHGVLAARRQPSGQGPLRRHLDTLGAWCAAPGYTPVVEAILAAEPEDPWLQAAQRGLRAGAPSTARLGWELLRRMRHASLADVLRLDYQVALWCCEHGDFREGIRALLIDKDKRPAWRHGPDEVAGPDWAGRTFGQISAYRLPPRLAGL</sequence>
<dbReference type="EMBL" id="UWPJ01000018">
    <property type="protein sequence ID" value="VCU70380.1"/>
    <property type="molecule type" value="Genomic_DNA"/>
</dbReference>
<keyword evidence="6" id="KW-1185">Reference proteome</keyword>
<dbReference type="GO" id="GO:0003860">
    <property type="term" value="F:3-hydroxyisobutyryl-CoA hydrolase activity"/>
    <property type="evidence" value="ECO:0007669"/>
    <property type="project" value="UniProtKB-EC"/>
</dbReference>
<gene>
    <name evidence="5" type="primary">fadB_2</name>
    <name evidence="5" type="ORF">PIGHUM_02452</name>
</gene>
<dbReference type="OrthoDB" id="9790967at2"/>
<dbReference type="Gene3D" id="3.90.226.10">
    <property type="entry name" value="2-enoyl-CoA Hydratase, Chain A, domain 1"/>
    <property type="match status" value="1"/>
</dbReference>
<dbReference type="NCBIfam" id="NF004127">
    <property type="entry name" value="PRK05617.1"/>
    <property type="match status" value="1"/>
</dbReference>
<keyword evidence="3" id="KW-0378">Hydrolase</keyword>